<proteinExistence type="predicted"/>
<dbReference type="InterPro" id="IPR036640">
    <property type="entry name" value="ABC1_TM_sf"/>
</dbReference>
<dbReference type="AlphaFoldDB" id="A0A918C7Y2"/>
<keyword evidence="3" id="KW-0547">Nucleotide-binding</keyword>
<feature type="transmembrane region" description="Helical" evidence="7">
    <location>
        <begin position="30"/>
        <end position="51"/>
    </location>
</feature>
<evidence type="ECO:0000256" key="1">
    <source>
        <dbReference type="ARBA" id="ARBA00004651"/>
    </source>
</evidence>
<evidence type="ECO:0000256" key="4">
    <source>
        <dbReference type="ARBA" id="ARBA00022840"/>
    </source>
</evidence>
<keyword evidence="6 7" id="KW-0472">Membrane</keyword>
<dbReference type="EMBL" id="BMQL01000011">
    <property type="protein sequence ID" value="GGR10162.1"/>
    <property type="molecule type" value="Genomic_DNA"/>
</dbReference>
<evidence type="ECO:0000256" key="3">
    <source>
        <dbReference type="ARBA" id="ARBA00022741"/>
    </source>
</evidence>
<keyword evidence="5 7" id="KW-1133">Transmembrane helix</keyword>
<dbReference type="SMART" id="SM00382">
    <property type="entry name" value="AAA"/>
    <property type="match status" value="1"/>
</dbReference>
<dbReference type="PANTHER" id="PTHR43394">
    <property type="entry name" value="ATP-DEPENDENT PERMEASE MDL1, MITOCHONDRIAL"/>
    <property type="match status" value="1"/>
</dbReference>
<keyword evidence="11" id="KW-1185">Reference proteome</keyword>
<dbReference type="SUPFAM" id="SSF52540">
    <property type="entry name" value="P-loop containing nucleoside triphosphate hydrolases"/>
    <property type="match status" value="1"/>
</dbReference>
<reference evidence="10" key="1">
    <citation type="journal article" date="2014" name="Int. J. Syst. Evol. Microbiol.">
        <title>Complete genome sequence of Corynebacterium casei LMG S-19264T (=DSM 44701T), isolated from a smear-ripened cheese.</title>
        <authorList>
            <consortium name="US DOE Joint Genome Institute (JGI-PGF)"/>
            <person name="Walter F."/>
            <person name="Albersmeier A."/>
            <person name="Kalinowski J."/>
            <person name="Ruckert C."/>
        </authorList>
    </citation>
    <scope>NUCLEOTIDE SEQUENCE</scope>
    <source>
        <strain evidence="10">JCM 31311</strain>
    </source>
</reference>
<comment type="caution">
    <text evidence="10">The sequence shown here is derived from an EMBL/GenBank/DDBJ whole genome shotgun (WGS) entry which is preliminary data.</text>
</comment>
<evidence type="ECO:0000313" key="10">
    <source>
        <dbReference type="EMBL" id="GGR10162.1"/>
    </source>
</evidence>
<dbReference type="Pfam" id="PF00005">
    <property type="entry name" value="ABC_tran"/>
    <property type="match status" value="1"/>
</dbReference>
<sequence>MQIEFEVVDIRKTSLSEIVSLLWRVSSKDLIGMVISSIIQGITPAATAYITKIIIDNFISGKSMYLAYFLIGLLFIILIFYNLSRKISTYTRYTLQESVTIYLSNELVSQAYTLDLSFFESAQNYDLLVKAQQDLTFRPTSIIYNIIELIQGAVIVVSFIAILAFQPLILAVIVLSILPMVLFANRYGSNTFMYYDFSTRDGRQGFYYERLLTSVENAMDIRLLNIGKILIDRRNKHSKEVMDKRILATANKANKIFLGDLYSTLGQVAVFTISVNYLYANRISLGEFSLILGTISLLRSQLMSIMVNYGNYIENSLFFSNVGRFLSLKPNINLSEKGEDVPITIQNGISLVGVYFKYPDSDSYVFEDLNIVFEPNQSVALVGENGAGKTTLIKLLTRMYDPTLGHIVLDGVDIKSYNLGAYRKLYSVLLQEYSRYQFSVKENIGLVDIGKMVDEEMLNLSMYNANATEFVGRLPKKLETVLGRQFDDEGFELSGGQWQRIALARVFYQNSPILILDEPSSSLDVVSEESMFNKYKEITRNKISILITHRFNTVKMSDRIIVLEGGKIVEDGTHESLLGMKGKYFAMFSAQAESFKA</sequence>
<dbReference type="Proteomes" id="UP000603865">
    <property type="component" value="Unassembled WGS sequence"/>
</dbReference>
<dbReference type="InterPro" id="IPR003593">
    <property type="entry name" value="AAA+_ATPase"/>
</dbReference>
<keyword evidence="4" id="KW-0067">ATP-binding</keyword>
<gene>
    <name evidence="10" type="ORF">GCM10008957_23720</name>
</gene>
<dbReference type="GO" id="GO:0005524">
    <property type="term" value="F:ATP binding"/>
    <property type="evidence" value="ECO:0007669"/>
    <property type="project" value="UniProtKB-KW"/>
</dbReference>
<protein>
    <submittedName>
        <fullName evidence="10">Multidrug ABC transporter permease</fullName>
    </submittedName>
</protein>
<evidence type="ECO:0000256" key="5">
    <source>
        <dbReference type="ARBA" id="ARBA00022989"/>
    </source>
</evidence>
<evidence type="ECO:0000256" key="6">
    <source>
        <dbReference type="ARBA" id="ARBA00023136"/>
    </source>
</evidence>
<feature type="transmembrane region" description="Helical" evidence="7">
    <location>
        <begin position="168"/>
        <end position="185"/>
    </location>
</feature>
<feature type="domain" description="ABC transmembrane type-1" evidence="9">
    <location>
        <begin position="31"/>
        <end position="314"/>
    </location>
</feature>
<dbReference type="Gene3D" id="1.20.1560.10">
    <property type="entry name" value="ABC transporter type 1, transmembrane domain"/>
    <property type="match status" value="1"/>
</dbReference>
<keyword evidence="2 7" id="KW-0812">Transmembrane</keyword>
<dbReference type="PROSITE" id="PS50929">
    <property type="entry name" value="ABC_TM1F"/>
    <property type="match status" value="1"/>
</dbReference>
<name>A0A918C7Y2_9DEIO</name>
<organism evidence="10 11">
    <name type="scientific">Deinococcus ruber</name>
    <dbReference type="NCBI Taxonomy" id="1848197"/>
    <lineage>
        <taxon>Bacteria</taxon>
        <taxon>Thermotogati</taxon>
        <taxon>Deinococcota</taxon>
        <taxon>Deinococci</taxon>
        <taxon>Deinococcales</taxon>
        <taxon>Deinococcaceae</taxon>
        <taxon>Deinococcus</taxon>
    </lineage>
</organism>
<comment type="subcellular location">
    <subcellularLocation>
        <location evidence="1">Cell membrane</location>
        <topology evidence="1">Multi-pass membrane protein</topology>
    </subcellularLocation>
</comment>
<dbReference type="GO" id="GO:0005886">
    <property type="term" value="C:plasma membrane"/>
    <property type="evidence" value="ECO:0007669"/>
    <property type="project" value="UniProtKB-SubCell"/>
</dbReference>
<evidence type="ECO:0000259" key="9">
    <source>
        <dbReference type="PROSITE" id="PS50929"/>
    </source>
</evidence>
<dbReference type="InterPro" id="IPR011527">
    <property type="entry name" value="ABC1_TM_dom"/>
</dbReference>
<dbReference type="PROSITE" id="PS50893">
    <property type="entry name" value="ABC_TRANSPORTER_2"/>
    <property type="match status" value="1"/>
</dbReference>
<feature type="domain" description="ABC transporter" evidence="8">
    <location>
        <begin position="349"/>
        <end position="590"/>
    </location>
</feature>
<dbReference type="PROSITE" id="PS00211">
    <property type="entry name" value="ABC_TRANSPORTER_1"/>
    <property type="match status" value="1"/>
</dbReference>
<accession>A0A918C7Y2</accession>
<dbReference type="GO" id="GO:0015421">
    <property type="term" value="F:ABC-type oligopeptide transporter activity"/>
    <property type="evidence" value="ECO:0007669"/>
    <property type="project" value="TreeGrafter"/>
</dbReference>
<feature type="transmembrane region" description="Helical" evidence="7">
    <location>
        <begin position="63"/>
        <end position="83"/>
    </location>
</feature>
<dbReference type="InterPro" id="IPR003439">
    <property type="entry name" value="ABC_transporter-like_ATP-bd"/>
</dbReference>
<dbReference type="Gene3D" id="3.40.50.300">
    <property type="entry name" value="P-loop containing nucleotide triphosphate hydrolases"/>
    <property type="match status" value="1"/>
</dbReference>
<evidence type="ECO:0000256" key="7">
    <source>
        <dbReference type="SAM" id="Phobius"/>
    </source>
</evidence>
<dbReference type="InterPro" id="IPR027417">
    <property type="entry name" value="P-loop_NTPase"/>
</dbReference>
<dbReference type="PANTHER" id="PTHR43394:SF1">
    <property type="entry name" value="ATP-BINDING CASSETTE SUB-FAMILY B MEMBER 10, MITOCHONDRIAL"/>
    <property type="match status" value="1"/>
</dbReference>
<dbReference type="InterPro" id="IPR017871">
    <property type="entry name" value="ABC_transporter-like_CS"/>
</dbReference>
<evidence type="ECO:0000256" key="2">
    <source>
        <dbReference type="ARBA" id="ARBA00022692"/>
    </source>
</evidence>
<evidence type="ECO:0000313" key="11">
    <source>
        <dbReference type="Proteomes" id="UP000603865"/>
    </source>
</evidence>
<dbReference type="SUPFAM" id="SSF90123">
    <property type="entry name" value="ABC transporter transmembrane region"/>
    <property type="match status" value="1"/>
</dbReference>
<dbReference type="GO" id="GO:0016887">
    <property type="term" value="F:ATP hydrolysis activity"/>
    <property type="evidence" value="ECO:0007669"/>
    <property type="project" value="InterPro"/>
</dbReference>
<reference evidence="10" key="2">
    <citation type="submission" date="2020-09" db="EMBL/GenBank/DDBJ databases">
        <authorList>
            <person name="Sun Q."/>
            <person name="Ohkuma M."/>
        </authorList>
    </citation>
    <scope>NUCLEOTIDE SEQUENCE</scope>
    <source>
        <strain evidence="10">JCM 31311</strain>
    </source>
</reference>
<feature type="transmembrane region" description="Helical" evidence="7">
    <location>
        <begin position="142"/>
        <end position="162"/>
    </location>
</feature>
<dbReference type="InterPro" id="IPR039421">
    <property type="entry name" value="Type_1_exporter"/>
</dbReference>
<evidence type="ECO:0000259" key="8">
    <source>
        <dbReference type="PROSITE" id="PS50893"/>
    </source>
</evidence>